<name>A0ABM7X2S6_9BACT</name>
<dbReference type="EMBL" id="AP025591">
    <property type="protein sequence ID" value="BDG06097.1"/>
    <property type="molecule type" value="Genomic_DNA"/>
</dbReference>
<protein>
    <recommendedName>
        <fullName evidence="6">Vacuolar H+transporting two-sector ATPase F subunit</fullName>
    </recommendedName>
</protein>
<evidence type="ECO:0000313" key="4">
    <source>
        <dbReference type="EMBL" id="BDG06097.1"/>
    </source>
</evidence>
<dbReference type="InterPro" id="IPR036906">
    <property type="entry name" value="ATPase_V1_fsu_sf"/>
</dbReference>
<proteinExistence type="inferred from homology"/>
<evidence type="ECO:0000256" key="1">
    <source>
        <dbReference type="ARBA" id="ARBA00010148"/>
    </source>
</evidence>
<evidence type="ECO:0000256" key="2">
    <source>
        <dbReference type="ARBA" id="ARBA00022448"/>
    </source>
</evidence>
<keyword evidence="2" id="KW-0813">Transport</keyword>
<keyword evidence="3" id="KW-0406">Ion transport</keyword>
<dbReference type="SUPFAM" id="SSF159468">
    <property type="entry name" value="AtpF-like"/>
    <property type="match status" value="1"/>
</dbReference>
<organism evidence="4 5">
    <name type="scientific">Anaeromyxobacter oryzae</name>
    <dbReference type="NCBI Taxonomy" id="2918170"/>
    <lineage>
        <taxon>Bacteria</taxon>
        <taxon>Pseudomonadati</taxon>
        <taxon>Myxococcota</taxon>
        <taxon>Myxococcia</taxon>
        <taxon>Myxococcales</taxon>
        <taxon>Cystobacterineae</taxon>
        <taxon>Anaeromyxobacteraceae</taxon>
        <taxon>Anaeromyxobacter</taxon>
    </lineage>
</organism>
<dbReference type="InterPro" id="IPR008218">
    <property type="entry name" value="ATPase_V1-cplx_f_g_su"/>
</dbReference>
<dbReference type="Gene3D" id="3.40.50.10580">
    <property type="entry name" value="ATPase, V1 complex, subunit F"/>
    <property type="match status" value="1"/>
</dbReference>
<dbReference type="Pfam" id="PF01990">
    <property type="entry name" value="ATP-synt_F"/>
    <property type="match status" value="1"/>
</dbReference>
<comment type="similarity">
    <text evidence="1">Belongs to the V-ATPase F subunit family.</text>
</comment>
<keyword evidence="5" id="KW-1185">Reference proteome</keyword>
<dbReference type="RefSeq" id="WP_248355400.1">
    <property type="nucleotide sequence ID" value="NZ_AP025591.1"/>
</dbReference>
<gene>
    <name evidence="4" type="ORF">AMOR_50930</name>
</gene>
<reference evidence="5" key="1">
    <citation type="journal article" date="2022" name="Int. J. Syst. Evol. Microbiol.">
        <title>Anaeromyxobacter oryzae sp. nov., Anaeromyxobacter diazotrophicus sp. nov. and Anaeromyxobacter paludicola sp. nov., isolated from paddy soils.</title>
        <authorList>
            <person name="Itoh H."/>
            <person name="Xu Z."/>
            <person name="Mise K."/>
            <person name="Masuda Y."/>
            <person name="Ushijima N."/>
            <person name="Hayakawa C."/>
            <person name="Shiratori Y."/>
            <person name="Senoo K."/>
        </authorList>
    </citation>
    <scope>NUCLEOTIDE SEQUENCE [LARGE SCALE GENOMIC DNA]</scope>
    <source>
        <strain evidence="5">Red232</strain>
    </source>
</reference>
<accession>A0ABM7X2S6</accession>
<evidence type="ECO:0000256" key="3">
    <source>
        <dbReference type="ARBA" id="ARBA00023065"/>
    </source>
</evidence>
<evidence type="ECO:0008006" key="6">
    <source>
        <dbReference type="Google" id="ProtNLM"/>
    </source>
</evidence>
<evidence type="ECO:0000313" key="5">
    <source>
        <dbReference type="Proteomes" id="UP001162891"/>
    </source>
</evidence>
<dbReference type="Proteomes" id="UP001162891">
    <property type="component" value="Chromosome"/>
</dbReference>
<sequence length="129" mass="13202">MTEPGHGGPRVVGPAREEALRLVVAVRPADALGFQLAGAPVEPVAPGEEGDAVRRLLAEPRTGVLAIEERVLAAIPPRLLARARARGLPVILPFALPRGPGEARGSAYVAALVRRAVGYGVKLGGGGTP</sequence>